<dbReference type="GO" id="GO:0005886">
    <property type="term" value="C:plasma membrane"/>
    <property type="evidence" value="ECO:0007669"/>
    <property type="project" value="UniProtKB-SubCell"/>
</dbReference>
<dbReference type="RefSeq" id="WP_066353255.1">
    <property type="nucleotide sequence ID" value="NZ_LOED01000013.1"/>
</dbReference>
<dbReference type="PANTHER" id="PTHR36838:SF1">
    <property type="entry name" value="SLR1864 PROTEIN"/>
    <property type="match status" value="1"/>
</dbReference>
<dbReference type="Pfam" id="PF03547">
    <property type="entry name" value="Mem_trans"/>
    <property type="match status" value="1"/>
</dbReference>
<organism evidence="9 10">
    <name type="scientific">Fervidicola ferrireducens</name>
    <dbReference type="NCBI Taxonomy" id="520764"/>
    <lineage>
        <taxon>Bacteria</taxon>
        <taxon>Bacillati</taxon>
        <taxon>Bacillota</taxon>
        <taxon>Clostridia</taxon>
        <taxon>Thermosediminibacterales</taxon>
        <taxon>Thermosediminibacteraceae</taxon>
        <taxon>Fervidicola</taxon>
    </lineage>
</organism>
<keyword evidence="7 8" id="KW-0472">Membrane</keyword>
<reference evidence="9 10" key="1">
    <citation type="submission" date="2015-12" db="EMBL/GenBank/DDBJ databases">
        <title>Draft genome sequnece of Fervidicola ferrireducens strain Y170.</title>
        <authorList>
            <person name="Patel B.K."/>
        </authorList>
    </citation>
    <scope>NUCLEOTIDE SEQUENCE [LARGE SCALE GENOMIC DNA]</scope>
    <source>
        <strain evidence="9 10">Y170</strain>
    </source>
</reference>
<keyword evidence="5 8" id="KW-0812">Transmembrane</keyword>
<dbReference type="STRING" id="520764.AN618_12770"/>
<gene>
    <name evidence="9" type="ORF">AN618_12770</name>
</gene>
<feature type="transmembrane region" description="Helical" evidence="8">
    <location>
        <begin position="202"/>
        <end position="222"/>
    </location>
</feature>
<feature type="transmembrane region" description="Helical" evidence="8">
    <location>
        <begin position="132"/>
        <end position="151"/>
    </location>
</feature>
<feature type="transmembrane region" description="Helical" evidence="8">
    <location>
        <begin position="37"/>
        <end position="59"/>
    </location>
</feature>
<dbReference type="InParanoid" id="A0A140L9M3"/>
<dbReference type="GO" id="GO:0055085">
    <property type="term" value="P:transmembrane transport"/>
    <property type="evidence" value="ECO:0007669"/>
    <property type="project" value="InterPro"/>
</dbReference>
<dbReference type="AlphaFoldDB" id="A0A140L9M3"/>
<keyword evidence="6 8" id="KW-1133">Transmembrane helix</keyword>
<accession>A0A140L9M3</accession>
<proteinExistence type="inferred from homology"/>
<evidence type="ECO:0000256" key="4">
    <source>
        <dbReference type="ARBA" id="ARBA00022475"/>
    </source>
</evidence>
<evidence type="ECO:0000256" key="7">
    <source>
        <dbReference type="ARBA" id="ARBA00023136"/>
    </source>
</evidence>
<dbReference type="EMBL" id="LOED01000013">
    <property type="protein sequence ID" value="KXG77248.1"/>
    <property type="molecule type" value="Genomic_DNA"/>
</dbReference>
<protein>
    <recommendedName>
        <fullName evidence="11">Transporter YfdV</fullName>
    </recommendedName>
</protein>
<comment type="similarity">
    <text evidence="2">Belongs to the auxin efflux carrier (TC 2.A.69) family.</text>
</comment>
<feature type="transmembrane region" description="Helical" evidence="8">
    <location>
        <begin position="290"/>
        <end position="310"/>
    </location>
</feature>
<feature type="transmembrane region" description="Helical" evidence="8">
    <location>
        <begin position="6"/>
        <end position="25"/>
    </location>
</feature>
<dbReference type="PATRIC" id="fig|520764.3.peg.1318"/>
<sequence length="316" mass="36138">MQTFLSSLQGVLMVFLVLALGYYLAKIKWFDEKTADLFVKIVLNVSFPLNLVVNITSTLTKEELLNYGKGIFIPFFSILLSYVIAYLFAWVFKVDRNKRGTFAATFSFSNSIFVGLPMCQALFGDGAIPYSLMYYIASTFLWWTLGVYGIARDASEKMEEAFFSLTTLKRIINPPILGFLTGLMLLFLNIKLPEFIFRSFKMVGDITTPLSLFYVGTVMYQMGREKFEFKKETLMVFLGRFFFAPVLVLVLSSFIKIPDLMRNVFIIMSAMPVMVNTSILARVYGADYEFAVNMISYTTLFSVVVIPFLMMMMEKI</sequence>
<feature type="transmembrane region" description="Helical" evidence="8">
    <location>
        <begin position="264"/>
        <end position="284"/>
    </location>
</feature>
<feature type="transmembrane region" description="Helical" evidence="8">
    <location>
        <begin position="234"/>
        <end position="252"/>
    </location>
</feature>
<keyword evidence="10" id="KW-1185">Reference proteome</keyword>
<evidence type="ECO:0000256" key="8">
    <source>
        <dbReference type="SAM" id="Phobius"/>
    </source>
</evidence>
<evidence type="ECO:0000256" key="1">
    <source>
        <dbReference type="ARBA" id="ARBA00004651"/>
    </source>
</evidence>
<evidence type="ECO:0000256" key="5">
    <source>
        <dbReference type="ARBA" id="ARBA00022692"/>
    </source>
</evidence>
<dbReference type="PANTHER" id="PTHR36838">
    <property type="entry name" value="AUXIN EFFLUX CARRIER FAMILY PROTEIN"/>
    <property type="match status" value="1"/>
</dbReference>
<comment type="caution">
    <text evidence="9">The sequence shown here is derived from an EMBL/GenBank/DDBJ whole genome shotgun (WGS) entry which is preliminary data.</text>
</comment>
<dbReference type="InterPro" id="IPR038770">
    <property type="entry name" value="Na+/solute_symporter_sf"/>
</dbReference>
<feature type="transmembrane region" description="Helical" evidence="8">
    <location>
        <begin position="171"/>
        <end position="190"/>
    </location>
</feature>
<dbReference type="OrthoDB" id="9798064at2"/>
<feature type="transmembrane region" description="Helical" evidence="8">
    <location>
        <begin position="71"/>
        <end position="92"/>
    </location>
</feature>
<dbReference type="Gene3D" id="1.20.1530.20">
    <property type="match status" value="2"/>
</dbReference>
<evidence type="ECO:0000313" key="9">
    <source>
        <dbReference type="EMBL" id="KXG77248.1"/>
    </source>
</evidence>
<evidence type="ECO:0000313" key="10">
    <source>
        <dbReference type="Proteomes" id="UP000070427"/>
    </source>
</evidence>
<dbReference type="InterPro" id="IPR004776">
    <property type="entry name" value="Mem_transp_PIN-like"/>
</dbReference>
<evidence type="ECO:0000256" key="2">
    <source>
        <dbReference type="ARBA" id="ARBA00010145"/>
    </source>
</evidence>
<comment type="subcellular location">
    <subcellularLocation>
        <location evidence="1">Cell membrane</location>
        <topology evidence="1">Multi-pass membrane protein</topology>
    </subcellularLocation>
</comment>
<evidence type="ECO:0000256" key="3">
    <source>
        <dbReference type="ARBA" id="ARBA00022448"/>
    </source>
</evidence>
<evidence type="ECO:0008006" key="11">
    <source>
        <dbReference type="Google" id="ProtNLM"/>
    </source>
</evidence>
<dbReference type="Proteomes" id="UP000070427">
    <property type="component" value="Unassembled WGS sequence"/>
</dbReference>
<keyword evidence="4" id="KW-1003">Cell membrane</keyword>
<name>A0A140L9M3_9FIRM</name>
<evidence type="ECO:0000256" key="6">
    <source>
        <dbReference type="ARBA" id="ARBA00022989"/>
    </source>
</evidence>
<dbReference type="FunCoup" id="A0A140L9M3">
    <property type="interactions" value="32"/>
</dbReference>
<keyword evidence="3" id="KW-0813">Transport</keyword>